<evidence type="ECO:0000313" key="2">
    <source>
        <dbReference type="EMBL" id="SFR43872.1"/>
    </source>
</evidence>
<dbReference type="Pfam" id="PF13466">
    <property type="entry name" value="STAS_2"/>
    <property type="match status" value="1"/>
</dbReference>
<evidence type="ECO:0000313" key="3">
    <source>
        <dbReference type="Proteomes" id="UP000199478"/>
    </source>
</evidence>
<dbReference type="Proteomes" id="UP000199478">
    <property type="component" value="Unassembled WGS sequence"/>
</dbReference>
<proteinExistence type="predicted"/>
<keyword evidence="3" id="KW-1185">Reference proteome</keyword>
<gene>
    <name evidence="2" type="ORF">SAMN04488005_1963</name>
</gene>
<sequence length="95" mass="10347">MTTPAPPYQLAALMTLEDCEKLHEHLNTAYESAVTLDCAEVTRLPGLAAQLLAMAQKSWEQRGFAFALTNVSDACKENLQTLGLAQLLTHKEATS</sequence>
<name>A0A1I6GNR4_9RHOB</name>
<dbReference type="InterPro" id="IPR002645">
    <property type="entry name" value="STAS_dom"/>
</dbReference>
<dbReference type="InterPro" id="IPR036513">
    <property type="entry name" value="STAS_dom_sf"/>
</dbReference>
<dbReference type="PROSITE" id="PS50801">
    <property type="entry name" value="STAS"/>
    <property type="match status" value="1"/>
</dbReference>
<dbReference type="Gene3D" id="3.30.750.24">
    <property type="entry name" value="STAS domain"/>
    <property type="match status" value="1"/>
</dbReference>
<feature type="domain" description="STAS" evidence="1">
    <location>
        <begin position="8"/>
        <end position="95"/>
    </location>
</feature>
<protein>
    <submittedName>
        <fullName evidence="2">STAS domain-containing protein</fullName>
    </submittedName>
</protein>
<dbReference type="RefSeq" id="WP_090199417.1">
    <property type="nucleotide sequence ID" value="NZ_FOYP01000001.1"/>
</dbReference>
<accession>A0A1I6GNR4</accession>
<dbReference type="OrthoDB" id="7652230at2"/>
<organism evidence="2 3">
    <name type="scientific">Yoonia tamlensis</name>
    <dbReference type="NCBI Taxonomy" id="390270"/>
    <lineage>
        <taxon>Bacteria</taxon>
        <taxon>Pseudomonadati</taxon>
        <taxon>Pseudomonadota</taxon>
        <taxon>Alphaproteobacteria</taxon>
        <taxon>Rhodobacterales</taxon>
        <taxon>Paracoccaceae</taxon>
        <taxon>Yoonia</taxon>
    </lineage>
</organism>
<dbReference type="InterPro" id="IPR058548">
    <property type="entry name" value="MlaB-like_STAS"/>
</dbReference>
<reference evidence="3" key="1">
    <citation type="submission" date="2016-10" db="EMBL/GenBank/DDBJ databases">
        <authorList>
            <person name="Varghese N."/>
            <person name="Submissions S."/>
        </authorList>
    </citation>
    <scope>NUCLEOTIDE SEQUENCE [LARGE SCALE GENOMIC DNA]</scope>
    <source>
        <strain evidence="3">DSM 26879</strain>
    </source>
</reference>
<evidence type="ECO:0000259" key="1">
    <source>
        <dbReference type="PROSITE" id="PS50801"/>
    </source>
</evidence>
<dbReference type="EMBL" id="FOYP01000001">
    <property type="protein sequence ID" value="SFR43872.1"/>
    <property type="molecule type" value="Genomic_DNA"/>
</dbReference>
<dbReference type="AlphaFoldDB" id="A0A1I6GNR4"/>
<dbReference type="SUPFAM" id="SSF52091">
    <property type="entry name" value="SpoIIaa-like"/>
    <property type="match status" value="1"/>
</dbReference>
<dbReference type="STRING" id="390270.SAMN04488005_1963"/>